<reference evidence="2 3" key="1">
    <citation type="submission" date="2019-07" db="EMBL/GenBank/DDBJ databases">
        <title>Whole genome shotgun sequence of Aneurinibacillus danicus NBRC 102444.</title>
        <authorList>
            <person name="Hosoyama A."/>
            <person name="Uohara A."/>
            <person name="Ohji S."/>
            <person name="Ichikawa N."/>
        </authorList>
    </citation>
    <scope>NUCLEOTIDE SEQUENCE [LARGE SCALE GENOMIC DNA]</scope>
    <source>
        <strain evidence="2 3">NBRC 102444</strain>
    </source>
</reference>
<dbReference type="Proteomes" id="UP000321157">
    <property type="component" value="Unassembled WGS sequence"/>
</dbReference>
<dbReference type="GO" id="GO:0004540">
    <property type="term" value="F:RNA nuclease activity"/>
    <property type="evidence" value="ECO:0007669"/>
    <property type="project" value="InterPro"/>
</dbReference>
<dbReference type="Gene3D" id="3.40.50.1010">
    <property type="entry name" value="5'-nuclease"/>
    <property type="match status" value="1"/>
</dbReference>
<dbReference type="OrthoDB" id="9800236at2"/>
<gene>
    <name evidence="2" type="ORF">ADA01nite_03320</name>
</gene>
<dbReference type="Pfam" id="PF01936">
    <property type="entry name" value="NYN"/>
    <property type="match status" value="1"/>
</dbReference>
<evidence type="ECO:0000259" key="1">
    <source>
        <dbReference type="Pfam" id="PF01936"/>
    </source>
</evidence>
<sequence length="185" mass="21260">MSNRIALFIDGGYLDNVLMKFGRAKIDYSKLGETMAADHPLIRAYYYHCLPFQSSKPTEEEKSQFSNAQKFFRKLNRLDCFTVREGKLAFRGIDDEGRAIYEQKRVDVYLATDLVMHSTKRLITHAALLTGDSDFLPAVEIAKSEGVHITLFYSDKDGCLPHDELLDMVDARKLINQNMINSWKR</sequence>
<keyword evidence="3" id="KW-1185">Reference proteome</keyword>
<dbReference type="RefSeq" id="WP_146808173.1">
    <property type="nucleotide sequence ID" value="NZ_BJXX01000015.1"/>
</dbReference>
<dbReference type="AlphaFoldDB" id="A0A511V6Q4"/>
<protein>
    <recommendedName>
        <fullName evidence="1">NYN domain-containing protein</fullName>
    </recommendedName>
</protein>
<name>A0A511V6Q4_9BACL</name>
<dbReference type="EMBL" id="BJXX01000015">
    <property type="protein sequence ID" value="GEN32872.1"/>
    <property type="molecule type" value="Genomic_DNA"/>
</dbReference>
<dbReference type="InterPro" id="IPR047140">
    <property type="entry name" value="LabA"/>
</dbReference>
<proteinExistence type="predicted"/>
<organism evidence="2 3">
    <name type="scientific">Aneurinibacillus danicus</name>
    <dbReference type="NCBI Taxonomy" id="267746"/>
    <lineage>
        <taxon>Bacteria</taxon>
        <taxon>Bacillati</taxon>
        <taxon>Bacillota</taxon>
        <taxon>Bacilli</taxon>
        <taxon>Bacillales</taxon>
        <taxon>Paenibacillaceae</taxon>
        <taxon>Aneurinibacillus group</taxon>
        <taxon>Aneurinibacillus</taxon>
    </lineage>
</organism>
<dbReference type="PANTHER" id="PTHR35458">
    <property type="entry name" value="SLR0755 PROTEIN"/>
    <property type="match status" value="1"/>
</dbReference>
<comment type="caution">
    <text evidence="2">The sequence shown here is derived from an EMBL/GenBank/DDBJ whole genome shotgun (WGS) entry which is preliminary data.</text>
</comment>
<evidence type="ECO:0000313" key="3">
    <source>
        <dbReference type="Proteomes" id="UP000321157"/>
    </source>
</evidence>
<dbReference type="PANTHER" id="PTHR35458:SF8">
    <property type="entry name" value="SLR0650 PROTEIN"/>
    <property type="match status" value="1"/>
</dbReference>
<dbReference type="InterPro" id="IPR021139">
    <property type="entry name" value="NYN"/>
</dbReference>
<accession>A0A511V6Q4</accession>
<evidence type="ECO:0000313" key="2">
    <source>
        <dbReference type="EMBL" id="GEN32872.1"/>
    </source>
</evidence>
<feature type="domain" description="NYN" evidence="1">
    <location>
        <begin position="4"/>
        <end position="154"/>
    </location>
</feature>